<dbReference type="InterPro" id="IPR011856">
    <property type="entry name" value="tRNA_endonuc-like_dom_sf"/>
</dbReference>
<evidence type="ECO:0000313" key="6">
    <source>
        <dbReference type="Proteomes" id="UP001623660"/>
    </source>
</evidence>
<dbReference type="Gene3D" id="3.40.1350.10">
    <property type="match status" value="1"/>
</dbReference>
<evidence type="ECO:0000256" key="3">
    <source>
        <dbReference type="ARBA" id="ARBA00022801"/>
    </source>
</evidence>
<comment type="cofactor">
    <cofactor evidence="1">
        <name>Mg(2+)</name>
        <dbReference type="ChEBI" id="CHEBI:18420"/>
    </cofactor>
</comment>
<comment type="caution">
    <text evidence="5">The sequence shown here is derived from an EMBL/GenBank/DDBJ whole genome shotgun (WGS) entry which is preliminary data.</text>
</comment>
<protein>
    <submittedName>
        <fullName evidence="5">VRR-NUC domain-containing protein</fullName>
    </submittedName>
</protein>
<keyword evidence="6" id="KW-1185">Reference proteome</keyword>
<evidence type="ECO:0000313" key="5">
    <source>
        <dbReference type="EMBL" id="MFL0197368.1"/>
    </source>
</evidence>
<dbReference type="InterPro" id="IPR014883">
    <property type="entry name" value="VRR_NUC"/>
</dbReference>
<keyword evidence="2" id="KW-0540">Nuclease</keyword>
<keyword evidence="3" id="KW-0378">Hydrolase</keyword>
<dbReference type="EMBL" id="JBJHZX010000029">
    <property type="protein sequence ID" value="MFL0197368.1"/>
    <property type="molecule type" value="Genomic_DNA"/>
</dbReference>
<reference evidence="5 6" key="1">
    <citation type="submission" date="2024-11" db="EMBL/GenBank/DDBJ databases">
        <authorList>
            <person name="Heng Y.C."/>
            <person name="Lim A.C.H."/>
            <person name="Lee J.K.Y."/>
            <person name="Kittelmann S."/>
        </authorList>
    </citation>
    <scope>NUCLEOTIDE SEQUENCE [LARGE SCALE GENOMIC DNA]</scope>
    <source>
        <strain evidence="5 6">WILCCON 0269</strain>
    </source>
</reference>
<sequence length="93" mass="10475">MRERDIEKYLVDKIRNAGGKAYKFVSHGNAGVPDRLVLLPGGKIIFVELKALGREPTPLQLVQHRRIRNLGFKVLVIDNKQAVDDLINEISVT</sequence>
<feature type="domain" description="VRR-NUC" evidence="4">
    <location>
        <begin position="1"/>
        <end position="81"/>
    </location>
</feature>
<dbReference type="RefSeq" id="WP_406793473.1">
    <property type="nucleotide sequence ID" value="NZ_JBJHZX010000029.1"/>
</dbReference>
<name>A0ABW8SNQ9_9CLOT</name>
<organism evidence="5 6">
    <name type="scientific">Candidatus Clostridium eludens</name>
    <dbReference type="NCBI Taxonomy" id="3381663"/>
    <lineage>
        <taxon>Bacteria</taxon>
        <taxon>Bacillati</taxon>
        <taxon>Bacillota</taxon>
        <taxon>Clostridia</taxon>
        <taxon>Eubacteriales</taxon>
        <taxon>Clostridiaceae</taxon>
        <taxon>Clostridium</taxon>
    </lineage>
</organism>
<proteinExistence type="predicted"/>
<gene>
    <name evidence="5" type="ORF">ACJDU8_17635</name>
</gene>
<dbReference type="SMART" id="SM00990">
    <property type="entry name" value="VRR_NUC"/>
    <property type="match status" value="1"/>
</dbReference>
<evidence type="ECO:0000256" key="1">
    <source>
        <dbReference type="ARBA" id="ARBA00001946"/>
    </source>
</evidence>
<dbReference type="Proteomes" id="UP001623660">
    <property type="component" value="Unassembled WGS sequence"/>
</dbReference>
<accession>A0ABW8SNQ9</accession>
<evidence type="ECO:0000259" key="4">
    <source>
        <dbReference type="SMART" id="SM00990"/>
    </source>
</evidence>
<evidence type="ECO:0000256" key="2">
    <source>
        <dbReference type="ARBA" id="ARBA00022722"/>
    </source>
</evidence>